<organism evidence="3 4">
    <name type="scientific">Pleurodeles waltl</name>
    <name type="common">Iberian ribbed newt</name>
    <dbReference type="NCBI Taxonomy" id="8319"/>
    <lineage>
        <taxon>Eukaryota</taxon>
        <taxon>Metazoa</taxon>
        <taxon>Chordata</taxon>
        <taxon>Craniata</taxon>
        <taxon>Vertebrata</taxon>
        <taxon>Euteleostomi</taxon>
        <taxon>Amphibia</taxon>
        <taxon>Batrachia</taxon>
        <taxon>Caudata</taxon>
        <taxon>Salamandroidea</taxon>
        <taxon>Salamandridae</taxon>
        <taxon>Pleurodelinae</taxon>
        <taxon>Pleurodeles</taxon>
    </lineage>
</organism>
<evidence type="ECO:0000313" key="3">
    <source>
        <dbReference type="EMBL" id="KAJ1129619.1"/>
    </source>
</evidence>
<feature type="region of interest" description="Disordered" evidence="1">
    <location>
        <begin position="308"/>
        <end position="330"/>
    </location>
</feature>
<dbReference type="SMART" id="SM00233">
    <property type="entry name" value="PH"/>
    <property type="match status" value="1"/>
</dbReference>
<gene>
    <name evidence="3" type="ORF">NDU88_007985</name>
</gene>
<dbReference type="SUPFAM" id="SSF50729">
    <property type="entry name" value="PH domain-like"/>
    <property type="match status" value="1"/>
</dbReference>
<dbReference type="InterPro" id="IPR011993">
    <property type="entry name" value="PH-like_dom_sf"/>
</dbReference>
<dbReference type="CDD" id="cd00821">
    <property type="entry name" value="PH"/>
    <property type="match status" value="1"/>
</dbReference>
<proteinExistence type="predicted"/>
<evidence type="ECO:0000313" key="4">
    <source>
        <dbReference type="Proteomes" id="UP001066276"/>
    </source>
</evidence>
<feature type="region of interest" description="Disordered" evidence="1">
    <location>
        <begin position="276"/>
        <end position="295"/>
    </location>
</feature>
<comment type="caution">
    <text evidence="3">The sequence shown here is derived from an EMBL/GenBank/DDBJ whole genome shotgun (WGS) entry which is preliminary data.</text>
</comment>
<dbReference type="EMBL" id="JANPWB010000011">
    <property type="protein sequence ID" value="KAJ1129619.1"/>
    <property type="molecule type" value="Genomic_DNA"/>
</dbReference>
<dbReference type="Proteomes" id="UP001066276">
    <property type="component" value="Chromosome 7"/>
</dbReference>
<evidence type="ECO:0000256" key="1">
    <source>
        <dbReference type="SAM" id="MobiDB-lite"/>
    </source>
</evidence>
<dbReference type="InterPro" id="IPR001849">
    <property type="entry name" value="PH_domain"/>
</dbReference>
<dbReference type="PROSITE" id="PS50003">
    <property type="entry name" value="PH_DOMAIN"/>
    <property type="match status" value="1"/>
</dbReference>
<feature type="compositionally biased region" description="Polar residues" evidence="1">
    <location>
        <begin position="281"/>
        <end position="290"/>
    </location>
</feature>
<dbReference type="AlphaFoldDB" id="A0AAV7PRU5"/>
<feature type="domain" description="PH" evidence="2">
    <location>
        <begin position="7"/>
        <end position="106"/>
    </location>
</feature>
<dbReference type="Pfam" id="PF00169">
    <property type="entry name" value="PH"/>
    <property type="match status" value="1"/>
</dbReference>
<sequence length="330" mass="37431">MAVAEKELLLESFLKKRKDTMIFTWSEYWFRLRNTTLSFYTSKEADETCLRGKYYIHLVQSVREVKTRKSNYTFEIVMKNGKRKLLSADSAQLRKTWIEYLWKSMQLPSPCKKNSSCTWHDLPSLEQRAEAATLNKSDSWSDLDNSMYEQLSSSSDALIEGNKNNSEDGDSSGSNVPQLESDDEVTSGHAGNKNKSEDGDSSGYKAPQLKDDTEVIRTFAEEESNGEPEHFDIYNITNLNMTTSEHENESCNSDTETNIYDVPKLKSEGECNKTDAEQENESCNSDTETNIYDVPKLKSEGECNKTDAGGAIDDIGEQSTDFDSLDEIWQ</sequence>
<dbReference type="Gene3D" id="2.30.29.30">
    <property type="entry name" value="Pleckstrin-homology domain (PH domain)/Phosphotyrosine-binding domain (PTB)"/>
    <property type="match status" value="1"/>
</dbReference>
<name>A0AAV7PRU5_PLEWA</name>
<accession>A0AAV7PRU5</accession>
<protein>
    <recommendedName>
        <fullName evidence="2">PH domain-containing protein</fullName>
    </recommendedName>
</protein>
<evidence type="ECO:0000259" key="2">
    <source>
        <dbReference type="PROSITE" id="PS50003"/>
    </source>
</evidence>
<keyword evidence="4" id="KW-1185">Reference proteome</keyword>
<feature type="region of interest" description="Disordered" evidence="1">
    <location>
        <begin position="158"/>
        <end position="212"/>
    </location>
</feature>
<reference evidence="3" key="1">
    <citation type="journal article" date="2022" name="bioRxiv">
        <title>Sequencing and chromosome-scale assembly of the giantPleurodeles waltlgenome.</title>
        <authorList>
            <person name="Brown T."/>
            <person name="Elewa A."/>
            <person name="Iarovenko S."/>
            <person name="Subramanian E."/>
            <person name="Araus A.J."/>
            <person name="Petzold A."/>
            <person name="Susuki M."/>
            <person name="Suzuki K.-i.T."/>
            <person name="Hayashi T."/>
            <person name="Toyoda A."/>
            <person name="Oliveira C."/>
            <person name="Osipova E."/>
            <person name="Leigh N.D."/>
            <person name="Simon A."/>
            <person name="Yun M.H."/>
        </authorList>
    </citation>
    <scope>NUCLEOTIDE SEQUENCE</scope>
    <source>
        <strain evidence="3">20211129_DDA</strain>
        <tissue evidence="3">Liver</tissue>
    </source>
</reference>